<reference evidence="1 2" key="1">
    <citation type="submission" date="2023-01" db="EMBL/GenBank/DDBJ databases">
        <authorList>
            <person name="Whitehead M."/>
        </authorList>
    </citation>
    <scope>NUCLEOTIDE SEQUENCE [LARGE SCALE GENOMIC DNA]</scope>
</reference>
<organism evidence="1 2">
    <name type="scientific">Macrosiphum euphorbiae</name>
    <name type="common">potato aphid</name>
    <dbReference type="NCBI Taxonomy" id="13131"/>
    <lineage>
        <taxon>Eukaryota</taxon>
        <taxon>Metazoa</taxon>
        <taxon>Ecdysozoa</taxon>
        <taxon>Arthropoda</taxon>
        <taxon>Hexapoda</taxon>
        <taxon>Insecta</taxon>
        <taxon>Pterygota</taxon>
        <taxon>Neoptera</taxon>
        <taxon>Paraneoptera</taxon>
        <taxon>Hemiptera</taxon>
        <taxon>Sternorrhyncha</taxon>
        <taxon>Aphidomorpha</taxon>
        <taxon>Aphidoidea</taxon>
        <taxon>Aphididae</taxon>
        <taxon>Macrosiphini</taxon>
        <taxon>Macrosiphum</taxon>
    </lineage>
</organism>
<comment type="caution">
    <text evidence="1">The sequence shown here is derived from an EMBL/GenBank/DDBJ whole genome shotgun (WGS) entry which is preliminary data.</text>
</comment>
<evidence type="ECO:0000313" key="2">
    <source>
        <dbReference type="Proteomes" id="UP001160148"/>
    </source>
</evidence>
<proteinExistence type="predicted"/>
<protein>
    <submittedName>
        <fullName evidence="1">Uncharacterized protein</fullName>
    </submittedName>
</protein>
<keyword evidence="2" id="KW-1185">Reference proteome</keyword>
<accession>A0AAV0WS06</accession>
<sequence length="114" mass="12345">MTEDECQVFARAAEKIAEERSMERIASTFRTAAAAAAEDYMRRGGVHGGGEYGTAAGCVVGDYTPPHAMPLLPDMPTRSRRLLENLGSSPITDSVLLDGEQKAMQKKVNFLNVL</sequence>
<name>A0AAV0WS06_9HEMI</name>
<evidence type="ECO:0000313" key="1">
    <source>
        <dbReference type="EMBL" id="CAI6358690.1"/>
    </source>
</evidence>
<gene>
    <name evidence="1" type="ORF">MEUPH1_LOCUS14183</name>
</gene>
<dbReference type="AlphaFoldDB" id="A0AAV0WS06"/>
<dbReference type="EMBL" id="CARXXK010000002">
    <property type="protein sequence ID" value="CAI6358690.1"/>
    <property type="molecule type" value="Genomic_DNA"/>
</dbReference>
<dbReference type="Proteomes" id="UP001160148">
    <property type="component" value="Unassembled WGS sequence"/>
</dbReference>